<feature type="domain" description="Ubiquitin-like" evidence="2">
    <location>
        <begin position="15"/>
        <end position="83"/>
    </location>
</feature>
<feature type="domain" description="Ubiquitin-like" evidence="2">
    <location>
        <begin position="87"/>
        <end position="163"/>
    </location>
</feature>
<evidence type="ECO:0000259" key="2">
    <source>
        <dbReference type="PROSITE" id="PS50053"/>
    </source>
</evidence>
<name>A0A8B7BH75_PHODC</name>
<keyword evidence="3" id="KW-1185">Reference proteome</keyword>
<dbReference type="OrthoDB" id="604226at2759"/>
<dbReference type="PROSITE" id="PS50053">
    <property type="entry name" value="UBIQUITIN_2"/>
    <property type="match status" value="4"/>
</dbReference>
<organism evidence="3 4">
    <name type="scientific">Phoenix dactylifera</name>
    <name type="common">Date palm</name>
    <dbReference type="NCBI Taxonomy" id="42345"/>
    <lineage>
        <taxon>Eukaryota</taxon>
        <taxon>Viridiplantae</taxon>
        <taxon>Streptophyta</taxon>
        <taxon>Embryophyta</taxon>
        <taxon>Tracheophyta</taxon>
        <taxon>Spermatophyta</taxon>
        <taxon>Magnoliopsida</taxon>
        <taxon>Liliopsida</taxon>
        <taxon>Arecaceae</taxon>
        <taxon>Coryphoideae</taxon>
        <taxon>Phoeniceae</taxon>
        <taxon>Phoenix</taxon>
    </lineage>
</organism>
<evidence type="ECO:0000256" key="1">
    <source>
        <dbReference type="ARBA" id="ARBA00022499"/>
    </source>
</evidence>
<dbReference type="RefSeq" id="XP_008776741.1">
    <property type="nucleotide sequence ID" value="XM_008778519.3"/>
</dbReference>
<dbReference type="InterPro" id="IPR029071">
    <property type="entry name" value="Ubiquitin-like_domsf"/>
</dbReference>
<dbReference type="Pfam" id="PF00240">
    <property type="entry name" value="ubiquitin"/>
    <property type="match status" value="4"/>
</dbReference>
<dbReference type="Proteomes" id="UP000228380">
    <property type="component" value="Chromosome 2"/>
</dbReference>
<accession>A0A8B7BH75</accession>
<dbReference type="FunFam" id="3.10.20.90:FF:000211">
    <property type="entry name" value="Polyubiquitin 9"/>
    <property type="match status" value="1"/>
</dbReference>
<dbReference type="SUPFAM" id="SSF54236">
    <property type="entry name" value="Ubiquitin-like"/>
    <property type="match status" value="4"/>
</dbReference>
<dbReference type="AlphaFoldDB" id="A0A8B7BH75"/>
<evidence type="ECO:0000313" key="4">
    <source>
        <dbReference type="RefSeq" id="XP_008776741.1"/>
    </source>
</evidence>
<dbReference type="Gene3D" id="3.10.20.90">
    <property type="entry name" value="Phosphatidylinositol 3-kinase Catalytic Subunit, Chain A, domain 1"/>
    <property type="match status" value="4"/>
</dbReference>
<dbReference type="GO" id="GO:0003729">
    <property type="term" value="F:mRNA binding"/>
    <property type="evidence" value="ECO:0007669"/>
    <property type="project" value="UniProtKB-ARBA"/>
</dbReference>
<sequence>MYQWAIMDSDQPSKMKIFLKLMKTVALEVNSTDTIDDIKAKISPVEGLAPSQQELFFAGNHLKGTNTLADYNIPENSTINLYIGHGMQIFVKVPTTGNTIVLDVKKCDTIQNVKSKIQDKEGIPLNQQTLVYLGRSLEDNETLIAYDIKEASLLNLVLHPKDELKIYVNITSGKTLILEVRTWYTIRDVKMIVESLEGDPTGEQMLVYAGNQLQDTLTLHDHKICDNSVLQLSSSPMQIFIKSASGKTLTLMVEKSSTVANVMDNMEKKGFKLNHQMLVYAGKVLDKDATLADYHIQGGSTIDVRTRAGSAIDLRTHASLRTWSQTLK</sequence>
<dbReference type="PRINTS" id="PR00348">
    <property type="entry name" value="UBIQUITIN"/>
</dbReference>
<dbReference type="PROSITE" id="PS00299">
    <property type="entry name" value="UBIQUITIN_1"/>
    <property type="match status" value="1"/>
</dbReference>
<protein>
    <submittedName>
        <fullName evidence="4">Polyubiquitin 3-like isoform X1</fullName>
    </submittedName>
</protein>
<dbReference type="InterPro" id="IPR050158">
    <property type="entry name" value="Ubiquitin_ubiquitin-like"/>
</dbReference>
<dbReference type="InterPro" id="IPR019954">
    <property type="entry name" value="Ubiquitin_CS"/>
</dbReference>
<dbReference type="KEGG" id="pda:103696801"/>
<dbReference type="InterPro" id="IPR000626">
    <property type="entry name" value="Ubiquitin-like_dom"/>
</dbReference>
<dbReference type="GeneID" id="103696801"/>
<dbReference type="SMART" id="SM00213">
    <property type="entry name" value="UBQ"/>
    <property type="match status" value="4"/>
</dbReference>
<proteinExistence type="predicted"/>
<feature type="domain" description="Ubiquitin-like" evidence="2">
    <location>
        <begin position="237"/>
        <end position="311"/>
    </location>
</feature>
<evidence type="ECO:0000313" key="3">
    <source>
        <dbReference type="Proteomes" id="UP000228380"/>
    </source>
</evidence>
<reference evidence="3" key="1">
    <citation type="journal article" date="2019" name="Nat. Commun.">
        <title>Genome-wide association mapping of date palm fruit traits.</title>
        <authorList>
            <person name="Hazzouri K.M."/>
            <person name="Gros-Balthazard M."/>
            <person name="Flowers J.M."/>
            <person name="Copetti D."/>
            <person name="Lemansour A."/>
            <person name="Lebrun M."/>
            <person name="Masmoudi K."/>
            <person name="Ferrand S."/>
            <person name="Dhar M.I."/>
            <person name="Fresquez Z.A."/>
            <person name="Rosas U."/>
            <person name="Zhang J."/>
            <person name="Talag J."/>
            <person name="Lee S."/>
            <person name="Kudrna D."/>
            <person name="Powell R.F."/>
            <person name="Leitch I.J."/>
            <person name="Krueger R.R."/>
            <person name="Wing R.A."/>
            <person name="Amiri K.M.A."/>
            <person name="Purugganan M.D."/>
        </authorList>
    </citation>
    <scope>NUCLEOTIDE SEQUENCE [LARGE SCALE GENOMIC DNA]</scope>
    <source>
        <strain evidence="3">cv. Khalas</strain>
    </source>
</reference>
<dbReference type="PANTHER" id="PTHR10666">
    <property type="entry name" value="UBIQUITIN"/>
    <property type="match status" value="1"/>
</dbReference>
<gene>
    <name evidence="4" type="primary">LOC103696801</name>
</gene>
<dbReference type="CDD" id="cd17039">
    <property type="entry name" value="Ubl_ubiquitin_like"/>
    <property type="match status" value="1"/>
</dbReference>
<feature type="domain" description="Ubiquitin-like" evidence="2">
    <location>
        <begin position="164"/>
        <end position="232"/>
    </location>
</feature>
<keyword evidence="1" id="KW-1017">Isopeptide bond</keyword>
<reference evidence="4" key="2">
    <citation type="submission" date="2025-08" db="UniProtKB">
        <authorList>
            <consortium name="RefSeq"/>
        </authorList>
    </citation>
    <scope>IDENTIFICATION</scope>
    <source>
        <tissue evidence="4">Young leaves</tissue>
    </source>
</reference>
<dbReference type="InterPro" id="IPR019956">
    <property type="entry name" value="Ubiquitin_dom"/>
</dbReference>